<reference evidence="1 2" key="1">
    <citation type="submission" date="2021-10" db="EMBL/GenBank/DDBJ databases">
        <title>The diversity and Nitrogen Metabolism of Culturable Nitrate-Utilizing Bacteria Within the Oxygen Minimum Zone of the Changjiang (Yangtze River)Estuary.</title>
        <authorList>
            <person name="Zhang D."/>
            <person name="Zheng J."/>
            <person name="Liu S."/>
            <person name="He W."/>
        </authorList>
    </citation>
    <scope>NUCLEOTIDE SEQUENCE [LARGE SCALE GENOMIC DNA]</scope>
    <source>
        <strain evidence="1 2">FXH275-2</strain>
    </source>
</reference>
<dbReference type="InterPro" id="IPR039498">
    <property type="entry name" value="NTP_transf_5"/>
</dbReference>
<dbReference type="RefSeq" id="WP_228226145.1">
    <property type="nucleotide sequence ID" value="NZ_JAJGNP010000002.1"/>
</dbReference>
<dbReference type="Proteomes" id="UP001198830">
    <property type="component" value="Unassembled WGS sequence"/>
</dbReference>
<sequence>MSAALLVRALRQPATVEHLDAAQWNGLIAAAKAERLIATLAWRVDGMRLPEPVQPILRDARMDAAREARQALWEADRAAAALAPLGVRLVVLKGTAYAAAGLVAGQGRFIGDLDILVPRSAMSQVEPALMAAGWEWVKEDAYDDAYYRQWMHELPPMIHVERDRMIDVHHTILPLTARPKPDADALLADAVPAGENVWTLSPEDRVIHAAAHMLADGDLQGGLRNLWDIHCLCSEGGRAVPDFYLFLFERAAFHQLVPAVWRALRLAHDLYGTPVVAYRAPITVDYRLRASDRMFIARLLARDGWGRETRKLLVFAFYLRSHWLRMPPLMLARHLWTKWRKGHRPR</sequence>
<dbReference type="Pfam" id="PF14907">
    <property type="entry name" value="NTP_transf_5"/>
    <property type="match status" value="1"/>
</dbReference>
<evidence type="ECO:0000313" key="1">
    <source>
        <dbReference type="EMBL" id="MCC4231646.1"/>
    </source>
</evidence>
<dbReference type="EMBL" id="JAJGNP010000002">
    <property type="protein sequence ID" value="MCC4231646.1"/>
    <property type="molecule type" value="Genomic_DNA"/>
</dbReference>
<name>A0ABS8GZE7_9SPHN</name>
<evidence type="ECO:0000313" key="2">
    <source>
        <dbReference type="Proteomes" id="UP001198830"/>
    </source>
</evidence>
<organism evidence="1 2">
    <name type="scientific">Sphingobium soli</name>
    <dbReference type="NCBI Taxonomy" id="1591116"/>
    <lineage>
        <taxon>Bacteria</taxon>
        <taxon>Pseudomonadati</taxon>
        <taxon>Pseudomonadota</taxon>
        <taxon>Alphaproteobacteria</taxon>
        <taxon>Sphingomonadales</taxon>
        <taxon>Sphingomonadaceae</taxon>
        <taxon>Sphingobium</taxon>
    </lineage>
</organism>
<keyword evidence="2" id="KW-1185">Reference proteome</keyword>
<gene>
    <name evidence="1" type="ORF">LL253_02955</name>
</gene>
<accession>A0ABS8GZE7</accession>
<proteinExistence type="predicted"/>
<comment type="caution">
    <text evidence="1">The sequence shown here is derived from an EMBL/GenBank/DDBJ whole genome shotgun (WGS) entry which is preliminary data.</text>
</comment>
<protein>
    <submittedName>
        <fullName evidence="1">Nucleotidyltransferase family protein</fullName>
    </submittedName>
</protein>